<keyword evidence="3" id="KW-1185">Reference proteome</keyword>
<sequence>MMDVLRRLFFRRQERLNEGTSVPRVHNANQTEFWVEPPSCIRQSSQHDTAKPSSIEADTQTCTKAVDSEDMGAVREAPKDDTIKNMRVERELLRNEVISLRNDLQEAQDFVFGRLPKQQSLTETEAISSYNALCGMVEDWVESTLGNAMEDMSATKEVLDIATAKILLSIVSRSGKRAFRLQNTDTYNVSSAIMTFLQKYVFDQVLCGTMKDADNELLLSIGDAMRNQTPAKDVAAFRTWHSDTYTAFTEKPGFLQRRKEMVDILAWQLAAALHLLSPGTDGNVFLRVIRDTIVEPAALLAQKMFLSVDLFTLEWTPRYDRGSPGNTAMQPIEFGEVDFSDFAKNGKLVNTISQRDKMDYLFDISPALVMTAARGIEWGERKVLKKAKVLGRYIENGALAKNEQQVPLPSLEGETMLGWLDRQCYLRSSPAEYI</sequence>
<organism evidence="2 3">
    <name type="scientific">Oculimacula yallundae</name>
    <dbReference type="NCBI Taxonomy" id="86028"/>
    <lineage>
        <taxon>Eukaryota</taxon>
        <taxon>Fungi</taxon>
        <taxon>Dikarya</taxon>
        <taxon>Ascomycota</taxon>
        <taxon>Pezizomycotina</taxon>
        <taxon>Leotiomycetes</taxon>
        <taxon>Helotiales</taxon>
        <taxon>Ploettnerulaceae</taxon>
        <taxon>Oculimacula</taxon>
    </lineage>
</organism>
<dbReference type="EMBL" id="JAZHXI010000023">
    <property type="protein sequence ID" value="KAL2060169.1"/>
    <property type="molecule type" value="Genomic_DNA"/>
</dbReference>
<evidence type="ECO:0000313" key="2">
    <source>
        <dbReference type="EMBL" id="KAL2060169.1"/>
    </source>
</evidence>
<keyword evidence="1" id="KW-0175">Coiled coil</keyword>
<comment type="caution">
    <text evidence="2">The sequence shown here is derived from an EMBL/GenBank/DDBJ whole genome shotgun (WGS) entry which is preliminary data.</text>
</comment>
<protein>
    <submittedName>
        <fullName evidence="2">Uncharacterized protein</fullName>
    </submittedName>
</protein>
<proteinExistence type="predicted"/>
<accession>A0ABR4BSZ5</accession>
<feature type="coiled-coil region" evidence="1">
    <location>
        <begin position="83"/>
        <end position="110"/>
    </location>
</feature>
<dbReference type="Proteomes" id="UP001595075">
    <property type="component" value="Unassembled WGS sequence"/>
</dbReference>
<evidence type="ECO:0000256" key="1">
    <source>
        <dbReference type="SAM" id="Coils"/>
    </source>
</evidence>
<reference evidence="2 3" key="1">
    <citation type="journal article" date="2024" name="Commun. Biol.">
        <title>Comparative genomic analysis of thermophilic fungi reveals convergent evolutionary adaptations and gene losses.</title>
        <authorList>
            <person name="Steindorff A.S."/>
            <person name="Aguilar-Pontes M.V."/>
            <person name="Robinson A.J."/>
            <person name="Andreopoulos B."/>
            <person name="LaButti K."/>
            <person name="Kuo A."/>
            <person name="Mondo S."/>
            <person name="Riley R."/>
            <person name="Otillar R."/>
            <person name="Haridas S."/>
            <person name="Lipzen A."/>
            <person name="Grimwood J."/>
            <person name="Schmutz J."/>
            <person name="Clum A."/>
            <person name="Reid I.D."/>
            <person name="Moisan M.C."/>
            <person name="Butler G."/>
            <person name="Nguyen T.T.M."/>
            <person name="Dewar K."/>
            <person name="Conant G."/>
            <person name="Drula E."/>
            <person name="Henrissat B."/>
            <person name="Hansel C."/>
            <person name="Singer S."/>
            <person name="Hutchinson M.I."/>
            <person name="de Vries R.P."/>
            <person name="Natvig D.O."/>
            <person name="Powell A.J."/>
            <person name="Tsang A."/>
            <person name="Grigoriev I.V."/>
        </authorList>
    </citation>
    <scope>NUCLEOTIDE SEQUENCE [LARGE SCALE GENOMIC DNA]</scope>
    <source>
        <strain evidence="2 3">CBS 494.80</strain>
    </source>
</reference>
<evidence type="ECO:0000313" key="3">
    <source>
        <dbReference type="Proteomes" id="UP001595075"/>
    </source>
</evidence>
<name>A0ABR4BSZ5_9HELO</name>
<gene>
    <name evidence="2" type="ORF">VTL71DRAFT_9564</name>
</gene>